<dbReference type="InterPro" id="IPR016181">
    <property type="entry name" value="Acyl_CoA_acyltransferase"/>
</dbReference>
<evidence type="ECO:0000313" key="3">
    <source>
        <dbReference type="Proteomes" id="UP000182062"/>
    </source>
</evidence>
<gene>
    <name evidence="2" type="ORF">BHE18_08040</name>
</gene>
<dbReference type="CDD" id="cd04301">
    <property type="entry name" value="NAT_SF"/>
    <property type="match status" value="1"/>
</dbReference>
<evidence type="ECO:0000259" key="1">
    <source>
        <dbReference type="PROSITE" id="PS51186"/>
    </source>
</evidence>
<dbReference type="InterPro" id="IPR000182">
    <property type="entry name" value="GNAT_dom"/>
</dbReference>
<dbReference type="PANTHER" id="PTHR43415:SF5">
    <property type="entry name" value="ACETYLTRANSFERASE"/>
    <property type="match status" value="1"/>
</dbReference>
<dbReference type="Proteomes" id="UP000182062">
    <property type="component" value="Unassembled WGS sequence"/>
</dbReference>
<name>A0A1J6WL59_9BACI</name>
<reference evidence="2 3" key="1">
    <citation type="submission" date="2016-09" db="EMBL/GenBank/DDBJ databases">
        <title>Bacillus aquimaris SAMM genome sequence reveals colonization and biosurfactant production capacities.</title>
        <authorList>
            <person name="Waghmode S.R."/>
            <person name="Suryavanshi M.V."/>
        </authorList>
    </citation>
    <scope>NUCLEOTIDE SEQUENCE [LARGE SCALE GENOMIC DNA]</scope>
    <source>
        <strain evidence="2 3">SAMM</strain>
    </source>
</reference>
<sequence length="182" mass="21113">MKPLLTGKQVHLTSLSEDDAGLLVKWSRNEKLQRLLDALPYKPKSEDDVKEWIGGEDHNTRRFAIRLKDSGRLIGYAELDGILWAHRVGGLSILIGEEEYQGRGLGREAMECLLDFAFDELNLHRIQLTVFSYNSHAIRLYENLGFTKEGSFRDFLQRNGKRHDMHLYGMLENEWHSQRKEG</sequence>
<accession>A0A1J6WL59</accession>
<protein>
    <submittedName>
        <fullName evidence="2">GNAT family N-acetyltransferase</fullName>
    </submittedName>
</protein>
<dbReference type="RefSeq" id="WP_071618202.1">
    <property type="nucleotide sequence ID" value="NZ_MINN01000074.1"/>
</dbReference>
<comment type="caution">
    <text evidence="2">The sequence shown here is derived from an EMBL/GenBank/DDBJ whole genome shotgun (WGS) entry which is preliminary data.</text>
</comment>
<dbReference type="Gene3D" id="3.40.630.30">
    <property type="match status" value="1"/>
</dbReference>
<organism evidence="2 3">
    <name type="scientific">Rossellomorea aquimaris</name>
    <dbReference type="NCBI Taxonomy" id="189382"/>
    <lineage>
        <taxon>Bacteria</taxon>
        <taxon>Bacillati</taxon>
        <taxon>Bacillota</taxon>
        <taxon>Bacilli</taxon>
        <taxon>Bacillales</taxon>
        <taxon>Bacillaceae</taxon>
        <taxon>Rossellomorea</taxon>
    </lineage>
</organism>
<dbReference type="EMBL" id="MINN01000074">
    <property type="protein sequence ID" value="OIU72560.1"/>
    <property type="molecule type" value="Genomic_DNA"/>
</dbReference>
<dbReference type="AlphaFoldDB" id="A0A1J6WL59"/>
<keyword evidence="2" id="KW-0808">Transferase</keyword>
<feature type="domain" description="N-acetyltransferase" evidence="1">
    <location>
        <begin position="10"/>
        <end position="174"/>
    </location>
</feature>
<dbReference type="OrthoDB" id="9795206at2"/>
<dbReference type="PANTHER" id="PTHR43415">
    <property type="entry name" value="SPERMIDINE N(1)-ACETYLTRANSFERASE"/>
    <property type="match status" value="1"/>
</dbReference>
<dbReference type="Pfam" id="PF13302">
    <property type="entry name" value="Acetyltransf_3"/>
    <property type="match status" value="1"/>
</dbReference>
<evidence type="ECO:0000313" key="2">
    <source>
        <dbReference type="EMBL" id="OIU72560.1"/>
    </source>
</evidence>
<dbReference type="PROSITE" id="PS51186">
    <property type="entry name" value="GNAT"/>
    <property type="match status" value="1"/>
</dbReference>
<proteinExistence type="predicted"/>
<dbReference type="SUPFAM" id="SSF55729">
    <property type="entry name" value="Acyl-CoA N-acyltransferases (Nat)"/>
    <property type="match status" value="1"/>
</dbReference>
<keyword evidence="3" id="KW-1185">Reference proteome</keyword>
<dbReference type="GO" id="GO:0016747">
    <property type="term" value="F:acyltransferase activity, transferring groups other than amino-acyl groups"/>
    <property type="evidence" value="ECO:0007669"/>
    <property type="project" value="InterPro"/>
</dbReference>